<comment type="caution">
    <text evidence="3">The sequence shown here is derived from an EMBL/GenBank/DDBJ whole genome shotgun (WGS) entry which is preliminary data.</text>
</comment>
<keyword evidence="1" id="KW-0472">Membrane</keyword>
<dbReference type="EMBL" id="VUMI01000016">
    <property type="protein sequence ID" value="MSS88863.1"/>
    <property type="molecule type" value="Genomic_DNA"/>
</dbReference>
<dbReference type="PANTHER" id="PTHR42855">
    <property type="entry name" value="ABC TRANSPORTER ATP-BINDING SUBUNIT"/>
    <property type="match status" value="1"/>
</dbReference>
<name>A0A6N7WDU8_9FIRM</name>
<dbReference type="InterPro" id="IPR027417">
    <property type="entry name" value="P-loop_NTPase"/>
</dbReference>
<dbReference type="AlphaFoldDB" id="A0A6N7WDU8"/>
<evidence type="ECO:0000313" key="3">
    <source>
        <dbReference type="EMBL" id="MSS88863.1"/>
    </source>
</evidence>
<feature type="transmembrane region" description="Helical" evidence="1">
    <location>
        <begin position="138"/>
        <end position="157"/>
    </location>
</feature>
<proteinExistence type="predicted"/>
<organism evidence="3 4">
    <name type="scientific">Eisenbergiella porci</name>
    <dbReference type="NCBI Taxonomy" id="2652274"/>
    <lineage>
        <taxon>Bacteria</taxon>
        <taxon>Bacillati</taxon>
        <taxon>Bacillota</taxon>
        <taxon>Clostridia</taxon>
        <taxon>Lachnospirales</taxon>
        <taxon>Lachnospiraceae</taxon>
        <taxon>Eisenbergiella</taxon>
    </lineage>
</organism>
<dbReference type="InterPro" id="IPR051309">
    <property type="entry name" value="ABCF_ATPase"/>
</dbReference>
<keyword evidence="1" id="KW-1133">Transmembrane helix</keyword>
<dbReference type="SUPFAM" id="SSF52540">
    <property type="entry name" value="P-loop containing nucleoside triphosphate hydrolases"/>
    <property type="match status" value="1"/>
</dbReference>
<dbReference type="Pfam" id="PF00005">
    <property type="entry name" value="ABC_tran"/>
    <property type="match status" value="1"/>
</dbReference>
<evidence type="ECO:0000256" key="1">
    <source>
        <dbReference type="SAM" id="Phobius"/>
    </source>
</evidence>
<dbReference type="RefSeq" id="WP_154464675.1">
    <property type="nucleotide sequence ID" value="NZ_JAXDZL010000063.1"/>
</dbReference>
<evidence type="ECO:0000259" key="2">
    <source>
        <dbReference type="Pfam" id="PF00005"/>
    </source>
</evidence>
<dbReference type="Gene3D" id="3.40.50.300">
    <property type="entry name" value="P-loop containing nucleotide triphosphate hydrolases"/>
    <property type="match status" value="1"/>
</dbReference>
<accession>A0A6N7WDU8</accession>
<feature type="domain" description="ABC transporter" evidence="2">
    <location>
        <begin position="22"/>
        <end position="62"/>
    </location>
</feature>
<keyword evidence="1" id="KW-0812">Transmembrane</keyword>
<keyword evidence="3" id="KW-0547">Nucleotide-binding</keyword>
<keyword evidence="4" id="KW-1185">Reference proteome</keyword>
<dbReference type="GeneID" id="97114406"/>
<dbReference type="GO" id="GO:0016887">
    <property type="term" value="F:ATP hydrolysis activity"/>
    <property type="evidence" value="ECO:0007669"/>
    <property type="project" value="InterPro"/>
</dbReference>
<gene>
    <name evidence="3" type="ORF">FYJ45_11320</name>
</gene>
<dbReference type="InterPro" id="IPR003439">
    <property type="entry name" value="ABC_transporter-like_ATP-bd"/>
</dbReference>
<sequence length="163" mass="18875">MAQIQVTDLTFCYEGSFDNIFENVTFGIDTDWKLGFIGRNGKGKTTFAKLLSGKYEYRGVITAPNLHFDYFPYQVEEADFDKPASELMEFWKGDIQEWRVMCELNQRPRCKQRGIKLAALQSSGVFDPRGSRQISMQAWLLGSLLAGINWIVMWRYYTVLSVR</sequence>
<dbReference type="Proteomes" id="UP000436047">
    <property type="component" value="Unassembled WGS sequence"/>
</dbReference>
<dbReference type="PANTHER" id="PTHR42855:SF2">
    <property type="entry name" value="DRUG RESISTANCE ABC TRANSPORTER,ATP-BINDING PROTEIN"/>
    <property type="match status" value="1"/>
</dbReference>
<dbReference type="GO" id="GO:0005524">
    <property type="term" value="F:ATP binding"/>
    <property type="evidence" value="ECO:0007669"/>
    <property type="project" value="UniProtKB-KW"/>
</dbReference>
<reference evidence="3 4" key="1">
    <citation type="submission" date="2019-08" db="EMBL/GenBank/DDBJ databases">
        <title>In-depth cultivation of the pig gut microbiome towards novel bacterial diversity and tailored functional studies.</title>
        <authorList>
            <person name="Wylensek D."/>
            <person name="Hitch T.C.A."/>
            <person name="Clavel T."/>
        </authorList>
    </citation>
    <scope>NUCLEOTIDE SEQUENCE [LARGE SCALE GENOMIC DNA]</scope>
    <source>
        <strain evidence="3 4">WCA-389-WT-23B</strain>
    </source>
</reference>
<protein>
    <submittedName>
        <fullName evidence="3">ATP-binding cassette domain-containing protein</fullName>
    </submittedName>
</protein>
<evidence type="ECO:0000313" key="4">
    <source>
        <dbReference type="Proteomes" id="UP000436047"/>
    </source>
</evidence>
<keyword evidence="3" id="KW-0067">ATP-binding</keyword>